<evidence type="ECO:0000256" key="3">
    <source>
        <dbReference type="ARBA" id="ARBA00023163"/>
    </source>
</evidence>
<gene>
    <name evidence="5" type="ORF">AT959_11610</name>
</gene>
<proteinExistence type="predicted"/>
<dbReference type="InterPro" id="IPR018060">
    <property type="entry name" value="HTH_AraC"/>
</dbReference>
<evidence type="ECO:0000313" key="5">
    <source>
        <dbReference type="EMBL" id="KXB30029.1"/>
    </source>
</evidence>
<accession>A0A133XGJ9</accession>
<protein>
    <recommendedName>
        <fullName evidence="4">HTH araC/xylS-type domain-containing protein</fullName>
    </recommendedName>
</protein>
<keyword evidence="2" id="KW-0238">DNA-binding</keyword>
<dbReference type="PROSITE" id="PS00041">
    <property type="entry name" value="HTH_ARAC_FAMILY_1"/>
    <property type="match status" value="1"/>
</dbReference>
<dbReference type="AlphaFoldDB" id="A0A133XGJ9"/>
<dbReference type="Pfam" id="PF12833">
    <property type="entry name" value="HTH_18"/>
    <property type="match status" value="1"/>
</dbReference>
<keyword evidence="3" id="KW-0804">Transcription</keyword>
<dbReference type="SMART" id="SM00342">
    <property type="entry name" value="HTH_ARAC"/>
    <property type="match status" value="1"/>
</dbReference>
<dbReference type="Proteomes" id="UP000070186">
    <property type="component" value="Unassembled WGS sequence"/>
</dbReference>
<dbReference type="PRINTS" id="PR00032">
    <property type="entry name" value="HTHARAC"/>
</dbReference>
<dbReference type="InterPro" id="IPR020449">
    <property type="entry name" value="Tscrpt_reg_AraC-type_HTH"/>
</dbReference>
<keyword evidence="6" id="KW-1185">Reference proteome</keyword>
<dbReference type="PANTHER" id="PTHR47893">
    <property type="entry name" value="REGULATORY PROTEIN PCHR"/>
    <property type="match status" value="1"/>
</dbReference>
<evidence type="ECO:0000256" key="2">
    <source>
        <dbReference type="ARBA" id="ARBA00023125"/>
    </source>
</evidence>
<comment type="caution">
    <text evidence="5">The sequence shown here is derived from an EMBL/GenBank/DDBJ whole genome shotgun (WGS) entry which is preliminary data.</text>
</comment>
<dbReference type="GO" id="GO:0043565">
    <property type="term" value="F:sequence-specific DNA binding"/>
    <property type="evidence" value="ECO:0007669"/>
    <property type="project" value="InterPro"/>
</dbReference>
<reference evidence="5 6" key="1">
    <citation type="submission" date="2015-12" db="EMBL/GenBank/DDBJ databases">
        <title>Nitrous oxide reduction kinetics distinguish bacteria harboring typical versus atypical NosZ.</title>
        <authorList>
            <person name="Yoon S."/>
            <person name="Nissen S."/>
            <person name="Park D."/>
            <person name="Sanford R.A."/>
            <person name="Loeffler F.E."/>
        </authorList>
    </citation>
    <scope>NUCLEOTIDE SEQUENCE [LARGE SCALE GENOMIC DNA]</scope>
    <source>
        <strain evidence="5 6">ATCC BAA-841</strain>
    </source>
</reference>
<dbReference type="GO" id="GO:0003700">
    <property type="term" value="F:DNA-binding transcription factor activity"/>
    <property type="evidence" value="ECO:0007669"/>
    <property type="project" value="InterPro"/>
</dbReference>
<evidence type="ECO:0000259" key="4">
    <source>
        <dbReference type="PROSITE" id="PS01124"/>
    </source>
</evidence>
<dbReference type="PROSITE" id="PS01124">
    <property type="entry name" value="HTH_ARAC_FAMILY_2"/>
    <property type="match status" value="1"/>
</dbReference>
<dbReference type="RefSeq" id="WP_066883256.1">
    <property type="nucleotide sequence ID" value="NZ_LODL01000021.1"/>
</dbReference>
<dbReference type="InterPro" id="IPR018062">
    <property type="entry name" value="HTH_AraC-typ_CS"/>
</dbReference>
<evidence type="ECO:0000256" key="1">
    <source>
        <dbReference type="ARBA" id="ARBA00023015"/>
    </source>
</evidence>
<dbReference type="InterPro" id="IPR009057">
    <property type="entry name" value="Homeodomain-like_sf"/>
</dbReference>
<dbReference type="SUPFAM" id="SSF46689">
    <property type="entry name" value="Homeodomain-like"/>
    <property type="match status" value="2"/>
</dbReference>
<keyword evidence="1" id="KW-0805">Transcription regulation</keyword>
<organism evidence="5 6">
    <name type="scientific">Dechloromonas denitrificans</name>
    <dbReference type="NCBI Taxonomy" id="281362"/>
    <lineage>
        <taxon>Bacteria</taxon>
        <taxon>Pseudomonadati</taxon>
        <taxon>Pseudomonadota</taxon>
        <taxon>Betaproteobacteria</taxon>
        <taxon>Rhodocyclales</taxon>
        <taxon>Azonexaceae</taxon>
        <taxon>Dechloromonas</taxon>
    </lineage>
</organism>
<evidence type="ECO:0000313" key="6">
    <source>
        <dbReference type="Proteomes" id="UP000070186"/>
    </source>
</evidence>
<sequence length="337" mass="36693">MFAAKKIYPPPFQPGQPAPLPSTTALDLAMLSQRIGLGHQAESRELAAGAAVLEGSFSLARLREGFFLHCTNITHLHDMTARFPLLKPGIKVLLKLEGNAEVSFGGTPLHLDAGQGASATPRGAVVTLSQPEDFERRSRAGTHERMVVITLTADWLAAAGLDPEQFTPHLSIRHWQPSARAIGIAEQLVRPSTFAGPMHALYQESRALELVAEALAQADSQPPDIPAGLHPGEYQRICRLQQFLDSGAANHLDMAAIAQAMGCNPNTLQQQFRLAFGQTIFDYRRERRLQRAAAELQRSGISVARAAEIAGYSSQANFSTAFRRHFGVAPKQVRLKI</sequence>
<dbReference type="PANTHER" id="PTHR47893:SF1">
    <property type="entry name" value="REGULATORY PROTEIN PCHR"/>
    <property type="match status" value="1"/>
</dbReference>
<dbReference type="Gene3D" id="1.10.10.60">
    <property type="entry name" value="Homeodomain-like"/>
    <property type="match status" value="1"/>
</dbReference>
<dbReference type="InterPro" id="IPR053142">
    <property type="entry name" value="PchR_regulatory_protein"/>
</dbReference>
<name>A0A133XGJ9_9RHOO</name>
<dbReference type="EMBL" id="LODL01000021">
    <property type="protein sequence ID" value="KXB30029.1"/>
    <property type="molecule type" value="Genomic_DNA"/>
</dbReference>
<dbReference type="STRING" id="281362.AT959_11610"/>
<feature type="domain" description="HTH araC/xylS-type" evidence="4">
    <location>
        <begin position="238"/>
        <end position="336"/>
    </location>
</feature>